<feature type="compositionally biased region" description="Pro residues" evidence="1">
    <location>
        <begin position="503"/>
        <end position="524"/>
    </location>
</feature>
<organism evidence="4 5">
    <name type="scientific">Rhodoblastus acidophilus</name>
    <name type="common">Rhodopseudomonas acidophila</name>
    <dbReference type="NCBI Taxonomy" id="1074"/>
    <lineage>
        <taxon>Bacteria</taxon>
        <taxon>Pseudomonadati</taxon>
        <taxon>Pseudomonadota</taxon>
        <taxon>Alphaproteobacteria</taxon>
        <taxon>Hyphomicrobiales</taxon>
        <taxon>Rhodoblastaceae</taxon>
        <taxon>Rhodoblastus</taxon>
    </lineage>
</organism>
<keyword evidence="2" id="KW-0732">Signal</keyword>
<sequence>MTRKAKSLKIHVAAGAIALSGIFAALAQVVAQPAPLSNRIALVVGEAAYRNAPLSSAANDAGLIAQTLQIAGFDVTGAADLDHDGLRKTFREFLDKAAAAGPDATVFIYLAGRAIQFEGENYLAPIDASVQSAANVPMETLRLSDYLAPLSQMQLKARIVVLDAARPNSYATQGAPLAGGLALVEPPNGELIAFNAAPGSVAPPENSAYGVYAQALNEMMRRGGMPIDQVFDSVRLRVAEQTRGAQIPWDESKLTAAPALFARANNAPPTPALPDLRSRPIRDYSVDQAYSAALERDSIPAYSEFITAYPKSAYSARVRALLAVRREALTWRRARSGDSPESYWTYLQRYPRGPHAEDARRRLTILRAELAPPPRFAEVEFEDAPPPPDWEAQEETVYFRRPYVEFSDEEYGPPPPRVEFLPPPVFYDAPPPPPPRRNLLPLPLAAAPLLFAIPAVRQGLFHAPAPVQMQNPAAQQYYDDHARRPPPPQQPGPGFAGQGAPGVLPPQPGQPQPPQGEPPRPGFPPGNGRPLPPSGQQPQGGSTGQGGPQQPGQAQQPQGGFGGVQGGPQQLGRPQPQGEAPRPDAAQGAGHPPPAAQPQGGFGGVQGGPQQPGRPQPQGESPRPDAPQGAGHALPTPAAQPQGGFGGVRGDAPQQPSRPQPQGEAPRPNAPQGAGHALPTPAPQPQGGFGGVRGDAPQQPSRPQPQSEAPRPSAPQGAGHSQGGFGGVRGEAQPAPEPSRSAPHRNEPTGAPAVRPLPTAPVREAPQSAPVREAPPMPHHEQMQAAPPRPAAPPASVREAPAERHAPPPMAAPHAAPEPQAEPRHAPPGPPRAGAPAHSGPHEQQRPE</sequence>
<feature type="chain" id="PRO_5013166051" evidence="2">
    <location>
        <begin position="28"/>
        <end position="848"/>
    </location>
</feature>
<feature type="compositionally biased region" description="Low complexity" evidence="1">
    <location>
        <begin position="567"/>
        <end position="578"/>
    </location>
</feature>
<feature type="compositionally biased region" description="Low complexity" evidence="1">
    <location>
        <begin position="696"/>
        <end position="719"/>
    </location>
</feature>
<dbReference type="InterPro" id="IPR011600">
    <property type="entry name" value="Pept_C14_caspase"/>
</dbReference>
<proteinExistence type="predicted"/>
<evidence type="ECO:0000313" key="5">
    <source>
        <dbReference type="Proteomes" id="UP000198418"/>
    </source>
</evidence>
<dbReference type="Gene3D" id="1.25.40.10">
    <property type="entry name" value="Tetratricopeptide repeat domain"/>
    <property type="match status" value="1"/>
</dbReference>
<dbReference type="SUPFAM" id="SSF52129">
    <property type="entry name" value="Caspase-like"/>
    <property type="match status" value="1"/>
</dbReference>
<feature type="domain" description="Peptidase C14 caspase" evidence="3">
    <location>
        <begin position="39"/>
        <end position="255"/>
    </location>
</feature>
<dbReference type="Gene3D" id="3.40.50.1460">
    <property type="match status" value="1"/>
</dbReference>
<dbReference type="InterPro" id="IPR011990">
    <property type="entry name" value="TPR-like_helical_dom_sf"/>
</dbReference>
<reference evidence="5" key="1">
    <citation type="submission" date="2017-06" db="EMBL/GenBank/DDBJ databases">
        <authorList>
            <person name="Varghese N."/>
            <person name="Submissions S."/>
        </authorList>
    </citation>
    <scope>NUCLEOTIDE SEQUENCE [LARGE SCALE GENOMIC DNA]</scope>
    <source>
        <strain evidence="5">DSM 137</strain>
    </source>
</reference>
<evidence type="ECO:0000313" key="4">
    <source>
        <dbReference type="EMBL" id="SNB61359.1"/>
    </source>
</evidence>
<protein>
    <submittedName>
        <fullName evidence="4">Uncharacterized protein, contains caspase domain</fullName>
    </submittedName>
</protein>
<feature type="compositionally biased region" description="Low complexity" evidence="1">
    <location>
        <begin position="608"/>
        <end position="619"/>
    </location>
</feature>
<feature type="signal peptide" evidence="2">
    <location>
        <begin position="1"/>
        <end position="27"/>
    </location>
</feature>
<dbReference type="PANTHER" id="PTHR22576">
    <property type="entry name" value="MUCOSA ASSOCIATED LYMPHOID TISSUE LYMPHOMA TRANSLOCATION PROTEIN 1/PARACASPASE"/>
    <property type="match status" value="1"/>
</dbReference>
<feature type="compositionally biased region" description="Gly residues" evidence="1">
    <location>
        <begin position="720"/>
        <end position="729"/>
    </location>
</feature>
<evidence type="ECO:0000259" key="3">
    <source>
        <dbReference type="Pfam" id="PF00656"/>
    </source>
</evidence>
<dbReference type="InterPro" id="IPR052039">
    <property type="entry name" value="Caspase-related_regulators"/>
</dbReference>
<dbReference type="OrthoDB" id="9816009at2"/>
<dbReference type="EMBL" id="FYDG01000001">
    <property type="protein sequence ID" value="SNB61359.1"/>
    <property type="molecule type" value="Genomic_DNA"/>
</dbReference>
<dbReference type="PANTHER" id="PTHR22576:SF37">
    <property type="entry name" value="MUCOSA-ASSOCIATED LYMPHOID TISSUE LYMPHOMA TRANSLOCATION PROTEIN 1"/>
    <property type="match status" value="1"/>
</dbReference>
<name>A0A212QPR5_RHOAC</name>
<feature type="region of interest" description="Disordered" evidence="1">
    <location>
        <begin position="478"/>
        <end position="848"/>
    </location>
</feature>
<dbReference type="InterPro" id="IPR029030">
    <property type="entry name" value="Caspase-like_dom_sf"/>
</dbReference>
<dbReference type="Pfam" id="PF00656">
    <property type="entry name" value="Peptidase_C14"/>
    <property type="match status" value="1"/>
</dbReference>
<dbReference type="GO" id="GO:0004197">
    <property type="term" value="F:cysteine-type endopeptidase activity"/>
    <property type="evidence" value="ECO:0007669"/>
    <property type="project" value="InterPro"/>
</dbReference>
<dbReference type="AlphaFoldDB" id="A0A212QPR5"/>
<gene>
    <name evidence="4" type="ORF">SAMN06265338_1011056</name>
</gene>
<keyword evidence="5" id="KW-1185">Reference proteome</keyword>
<dbReference type="Proteomes" id="UP000198418">
    <property type="component" value="Unassembled WGS sequence"/>
</dbReference>
<evidence type="ECO:0000256" key="2">
    <source>
        <dbReference type="SAM" id="SignalP"/>
    </source>
</evidence>
<dbReference type="GO" id="GO:0006508">
    <property type="term" value="P:proteolysis"/>
    <property type="evidence" value="ECO:0007669"/>
    <property type="project" value="InterPro"/>
</dbReference>
<accession>A0A212QPR5</accession>
<dbReference type="RefSeq" id="WP_088519447.1">
    <property type="nucleotide sequence ID" value="NZ_FYDG01000001.1"/>
</dbReference>
<evidence type="ECO:0000256" key="1">
    <source>
        <dbReference type="SAM" id="MobiDB-lite"/>
    </source>
</evidence>